<dbReference type="SUPFAM" id="SSF52402">
    <property type="entry name" value="Adenine nucleotide alpha hydrolases-like"/>
    <property type="match status" value="2"/>
</dbReference>
<dbReference type="OrthoDB" id="9777884at2"/>
<evidence type="ECO:0000313" key="6">
    <source>
        <dbReference type="Proteomes" id="UP000265800"/>
    </source>
</evidence>
<reference evidence="5 6" key="1">
    <citation type="submission" date="2018-08" db="EMBL/GenBank/DDBJ databases">
        <title>Meiothermus luteus KCTC 52599 genome sequencing project.</title>
        <authorList>
            <person name="Da Costa M.S."/>
            <person name="Albuquerque L."/>
            <person name="Raposo P."/>
            <person name="Froufe H.J.C."/>
            <person name="Barroso C.S."/>
            <person name="Egas C."/>
        </authorList>
    </citation>
    <scope>NUCLEOTIDE SEQUENCE [LARGE SCALE GENOMIC DNA]</scope>
    <source>
        <strain evidence="5 6">KCTC 52599</strain>
    </source>
</reference>
<protein>
    <submittedName>
        <fullName evidence="5">Universal stress protein</fullName>
    </submittedName>
</protein>
<dbReference type="InterPro" id="IPR014729">
    <property type="entry name" value="Rossmann-like_a/b/a_fold"/>
</dbReference>
<dbReference type="RefSeq" id="WP_119359830.1">
    <property type="nucleotide sequence ID" value="NZ_QWKZ01000029.1"/>
</dbReference>
<dbReference type="PRINTS" id="PR01438">
    <property type="entry name" value="UNVRSLSTRESS"/>
</dbReference>
<dbReference type="InterPro" id="IPR006015">
    <property type="entry name" value="Universal_stress_UspA"/>
</dbReference>
<dbReference type="EMBL" id="QWKZ01000029">
    <property type="protein sequence ID" value="RIH86724.1"/>
    <property type="molecule type" value="Genomic_DNA"/>
</dbReference>
<organism evidence="5 6">
    <name type="scientific">Meiothermus luteus</name>
    <dbReference type="NCBI Taxonomy" id="2026184"/>
    <lineage>
        <taxon>Bacteria</taxon>
        <taxon>Thermotogati</taxon>
        <taxon>Deinococcota</taxon>
        <taxon>Deinococci</taxon>
        <taxon>Thermales</taxon>
        <taxon>Thermaceae</taxon>
        <taxon>Meiothermus</taxon>
    </lineage>
</organism>
<sequence length="290" mass="30615">MFSKVLVAVDGSSCSERAGRFALALAQALGAEVLFTHVYRAEESLAAARGLLAPWADLGQRVGLRYSTEPVRAEDVAEGIVHTAQSKGCDLIAMGTHGREGLQRLLLGSVAERVSRLAQVPVLLVRNGEEVGLPQRILAPVDGSQAGRRAFELADGLARVLGAELLVLHVVPPLPTPVGEAWATGGIPVFSWEEVRKALEVEGQAILEAAKGQTQVPQVQTLLRKARGRREAEVIVEVAREERAGLIVMGTHGRSGLERLLLGSVAEGVAHHAPVPLLLVRLGPGGQGVG</sequence>
<proteinExistence type="inferred from homology"/>
<dbReference type="InterPro" id="IPR006016">
    <property type="entry name" value="UspA"/>
</dbReference>
<dbReference type="PANTHER" id="PTHR46268">
    <property type="entry name" value="STRESS RESPONSE PROTEIN NHAX"/>
    <property type="match status" value="1"/>
</dbReference>
<dbReference type="AlphaFoldDB" id="A0A399EPX6"/>
<dbReference type="Pfam" id="PF00582">
    <property type="entry name" value="Usp"/>
    <property type="match status" value="2"/>
</dbReference>
<feature type="domain" description="UspA" evidence="4">
    <location>
        <begin position="1"/>
        <end position="126"/>
    </location>
</feature>
<name>A0A399EPX6_9DEIN</name>
<dbReference type="Proteomes" id="UP000265800">
    <property type="component" value="Unassembled WGS sequence"/>
</dbReference>
<evidence type="ECO:0000256" key="1">
    <source>
        <dbReference type="ARBA" id="ARBA00008791"/>
    </source>
</evidence>
<evidence type="ECO:0000259" key="4">
    <source>
        <dbReference type="Pfam" id="PF00582"/>
    </source>
</evidence>
<feature type="domain" description="UspA" evidence="4">
    <location>
        <begin position="135"/>
        <end position="281"/>
    </location>
</feature>
<accession>A0A399EPX6</accession>
<gene>
    <name evidence="5" type="ORF">Mlute_01171</name>
</gene>
<dbReference type="GO" id="GO:0005524">
    <property type="term" value="F:ATP binding"/>
    <property type="evidence" value="ECO:0007669"/>
    <property type="project" value="UniProtKB-KW"/>
</dbReference>
<dbReference type="PANTHER" id="PTHR46268:SF27">
    <property type="entry name" value="UNIVERSAL STRESS PROTEIN RV2623"/>
    <property type="match status" value="1"/>
</dbReference>
<keyword evidence="6" id="KW-1185">Reference proteome</keyword>
<comment type="similarity">
    <text evidence="1">Belongs to the universal stress protein A family.</text>
</comment>
<keyword evidence="3" id="KW-0067">ATP-binding</keyword>
<evidence type="ECO:0000256" key="3">
    <source>
        <dbReference type="ARBA" id="ARBA00022840"/>
    </source>
</evidence>
<comment type="caution">
    <text evidence="5">The sequence shown here is derived from an EMBL/GenBank/DDBJ whole genome shotgun (WGS) entry which is preliminary data.</text>
</comment>
<evidence type="ECO:0000256" key="2">
    <source>
        <dbReference type="ARBA" id="ARBA00022741"/>
    </source>
</evidence>
<dbReference type="Gene3D" id="3.40.50.620">
    <property type="entry name" value="HUPs"/>
    <property type="match status" value="2"/>
</dbReference>
<evidence type="ECO:0000313" key="5">
    <source>
        <dbReference type="EMBL" id="RIH86724.1"/>
    </source>
</evidence>
<keyword evidence="2" id="KW-0547">Nucleotide-binding</keyword>
<dbReference type="CDD" id="cd00293">
    <property type="entry name" value="USP-like"/>
    <property type="match status" value="2"/>
</dbReference>